<evidence type="ECO:0000256" key="2">
    <source>
        <dbReference type="SAM" id="MobiDB-lite"/>
    </source>
</evidence>
<protein>
    <submittedName>
        <fullName evidence="3">Uncharacterized protein</fullName>
    </submittedName>
</protein>
<feature type="region of interest" description="Disordered" evidence="2">
    <location>
        <begin position="276"/>
        <end position="295"/>
    </location>
</feature>
<evidence type="ECO:0000313" key="3">
    <source>
        <dbReference type="EMBL" id="EEN54593.1"/>
    </source>
</evidence>
<dbReference type="InParanoid" id="C3YYF3"/>
<keyword evidence="1" id="KW-0732">Signal</keyword>
<dbReference type="InterPro" id="IPR050328">
    <property type="entry name" value="Dev_Immune_Receptor"/>
</dbReference>
<dbReference type="EMBL" id="GG666565">
    <property type="protein sequence ID" value="EEN54593.1"/>
    <property type="molecule type" value="Genomic_DNA"/>
</dbReference>
<organism>
    <name type="scientific">Branchiostoma floridae</name>
    <name type="common">Florida lancelet</name>
    <name type="synonym">Amphioxus</name>
    <dbReference type="NCBI Taxonomy" id="7739"/>
    <lineage>
        <taxon>Eukaryota</taxon>
        <taxon>Metazoa</taxon>
        <taxon>Chordata</taxon>
        <taxon>Cephalochordata</taxon>
        <taxon>Leptocardii</taxon>
        <taxon>Amphioxiformes</taxon>
        <taxon>Branchiostomatidae</taxon>
        <taxon>Branchiostoma</taxon>
    </lineage>
</organism>
<dbReference type="Gene3D" id="3.80.10.10">
    <property type="entry name" value="Ribonuclease Inhibitor"/>
    <property type="match status" value="1"/>
</dbReference>
<dbReference type="AlphaFoldDB" id="C3YYF3"/>
<dbReference type="PANTHER" id="PTHR24373">
    <property type="entry name" value="SLIT RELATED LEUCINE-RICH REPEAT NEURONAL PROTEIN"/>
    <property type="match status" value="1"/>
</dbReference>
<accession>C3YYF3</accession>
<name>C3YYF3_BRAFL</name>
<sequence>MNSINFPTTIKLQVCGDLISRRLAEGRPLYGRHKGLALSARLEHVRGATFYCPFPTLNPPSAARRSKLSEAFPVLHLKFAVQYETNNIRNITHLPRLPQLFSLDLGVNDMEAVSWECLRGFPRMEYLFLRRNRLQYIDLGSVIDHLPKLKVVDIRYNKFTSLSQYQLGWPQMTPPRVNSAHHLNQEHLENENNHIESITATDEDGLNPDDQAVPENSLHYAESTQSCQMQATTLPPRLSASSEFYSANSGISREGLNHDENSSMYEHSQGTVTSSNLYMHTSTGNSASSTTYVPL</sequence>
<gene>
    <name evidence="3" type="ORF">BRAFLDRAFT_66972</name>
</gene>
<dbReference type="PANTHER" id="PTHR24373:SF275">
    <property type="entry name" value="TIR DOMAIN-CONTAINING PROTEIN"/>
    <property type="match status" value="1"/>
</dbReference>
<evidence type="ECO:0000256" key="1">
    <source>
        <dbReference type="ARBA" id="ARBA00022729"/>
    </source>
</evidence>
<proteinExistence type="predicted"/>
<feature type="region of interest" description="Disordered" evidence="2">
    <location>
        <begin position="251"/>
        <end position="270"/>
    </location>
</feature>
<reference evidence="3" key="1">
    <citation type="journal article" date="2008" name="Nature">
        <title>The amphioxus genome and the evolution of the chordate karyotype.</title>
        <authorList>
            <consortium name="US DOE Joint Genome Institute (JGI-PGF)"/>
            <person name="Putnam N.H."/>
            <person name="Butts T."/>
            <person name="Ferrier D.E.K."/>
            <person name="Furlong R.F."/>
            <person name="Hellsten U."/>
            <person name="Kawashima T."/>
            <person name="Robinson-Rechavi M."/>
            <person name="Shoguchi E."/>
            <person name="Terry A."/>
            <person name="Yu J.-K."/>
            <person name="Benito-Gutierrez E.L."/>
            <person name="Dubchak I."/>
            <person name="Garcia-Fernandez J."/>
            <person name="Gibson-Brown J.J."/>
            <person name="Grigoriev I.V."/>
            <person name="Horton A.C."/>
            <person name="de Jong P.J."/>
            <person name="Jurka J."/>
            <person name="Kapitonov V.V."/>
            <person name="Kohara Y."/>
            <person name="Kuroki Y."/>
            <person name="Lindquist E."/>
            <person name="Lucas S."/>
            <person name="Osoegawa K."/>
            <person name="Pennacchio L.A."/>
            <person name="Salamov A.A."/>
            <person name="Satou Y."/>
            <person name="Sauka-Spengler T."/>
            <person name="Schmutz J."/>
            <person name="Shin-I T."/>
            <person name="Toyoda A."/>
            <person name="Bronner-Fraser M."/>
            <person name="Fujiyama A."/>
            <person name="Holland L.Z."/>
            <person name="Holland P.W.H."/>
            <person name="Satoh N."/>
            <person name="Rokhsar D.S."/>
        </authorList>
    </citation>
    <scope>NUCLEOTIDE SEQUENCE [LARGE SCALE GENOMIC DNA]</scope>
    <source>
        <strain evidence="3">S238N-H82</strain>
        <tissue evidence="3">Testes</tissue>
    </source>
</reference>
<dbReference type="SUPFAM" id="SSF52058">
    <property type="entry name" value="L domain-like"/>
    <property type="match status" value="1"/>
</dbReference>
<dbReference type="InterPro" id="IPR032675">
    <property type="entry name" value="LRR_dom_sf"/>
</dbReference>